<dbReference type="Pfam" id="PF00583">
    <property type="entry name" value="Acetyltransf_1"/>
    <property type="match status" value="1"/>
</dbReference>
<name>A0A7D4QJ72_9MICO</name>
<accession>A0A7D4QJ72</accession>
<feature type="domain" description="N-acetyltransferase" evidence="1">
    <location>
        <begin position="155"/>
        <end position="289"/>
    </location>
</feature>
<protein>
    <submittedName>
        <fullName evidence="2">GNAT family N-acetyltransferase</fullName>
    </submittedName>
</protein>
<dbReference type="InterPro" id="IPR016181">
    <property type="entry name" value="Acyl_CoA_acyltransferase"/>
</dbReference>
<dbReference type="InterPro" id="IPR000182">
    <property type="entry name" value="GNAT_dom"/>
</dbReference>
<dbReference type="GO" id="GO:0016747">
    <property type="term" value="F:acyltransferase activity, transferring groups other than amino-acyl groups"/>
    <property type="evidence" value="ECO:0007669"/>
    <property type="project" value="InterPro"/>
</dbReference>
<proteinExistence type="predicted"/>
<reference evidence="2 3" key="1">
    <citation type="submission" date="2020-05" db="EMBL/GenBank/DDBJ databases">
        <title>Strain PA2F3 complete genome.</title>
        <authorList>
            <person name="Kim Y.-S."/>
            <person name="Kim S.-J."/>
            <person name="Jung H.-k."/>
            <person name="Kim S.-E."/>
            <person name="Kim K.-H."/>
        </authorList>
    </citation>
    <scope>NUCLEOTIDE SEQUENCE [LARGE SCALE GENOMIC DNA]</scope>
    <source>
        <strain evidence="2 3">PA2F3</strain>
    </source>
</reference>
<organism evidence="2 3">
    <name type="scientific">Microbacterium hominis</name>
    <dbReference type="NCBI Taxonomy" id="162426"/>
    <lineage>
        <taxon>Bacteria</taxon>
        <taxon>Bacillati</taxon>
        <taxon>Actinomycetota</taxon>
        <taxon>Actinomycetes</taxon>
        <taxon>Micrococcales</taxon>
        <taxon>Microbacteriaceae</taxon>
        <taxon>Microbacterium</taxon>
    </lineage>
</organism>
<dbReference type="PANTHER" id="PTHR43072">
    <property type="entry name" value="N-ACETYLTRANSFERASE"/>
    <property type="match status" value="1"/>
</dbReference>
<dbReference type="SUPFAM" id="SSF55729">
    <property type="entry name" value="Acyl-CoA N-acyltransferases (Nat)"/>
    <property type="match status" value="2"/>
</dbReference>
<dbReference type="AlphaFoldDB" id="A0A7D4QJ72"/>
<evidence type="ECO:0000313" key="2">
    <source>
        <dbReference type="EMBL" id="QKJ19716.1"/>
    </source>
</evidence>
<dbReference type="CDD" id="cd04301">
    <property type="entry name" value="NAT_SF"/>
    <property type="match status" value="2"/>
</dbReference>
<sequence length="289" mass="31762">MEVRPYRSADEDAVLALWAQMPEFVPAPIHRGTLRLGGAYDIHVVAMDGERIAAYGAGFRPPWATQDGIVFVRVSVDSDHRGDGRGSRMWEIVRAGLGPAKTLMCAVSDLDERSLHIAQHWGFEAIQHPIESAITWTERPSAAVLPDGYRFEMLDDVRNVDRPDLDRLLSRADTSPESAVIGVSQVAGFAASSYPVLALVVHDAAGPAGAIFVTGEGTDADVLLTAVHPDHRRRGLARALKQEMHREAFERGFRRLATSNEASNTGIRALNREMGYVRVRGAHRLRLDL</sequence>
<evidence type="ECO:0000259" key="1">
    <source>
        <dbReference type="PROSITE" id="PS51186"/>
    </source>
</evidence>
<dbReference type="Proteomes" id="UP000502498">
    <property type="component" value="Chromosome"/>
</dbReference>
<gene>
    <name evidence="2" type="ORF">HQM25_10295</name>
</gene>
<feature type="domain" description="N-acetyltransferase" evidence="1">
    <location>
        <begin position="1"/>
        <end position="158"/>
    </location>
</feature>
<keyword evidence="2" id="KW-0808">Transferase</keyword>
<dbReference type="RefSeq" id="WP_172990153.1">
    <property type="nucleotide sequence ID" value="NZ_CP054038.1"/>
</dbReference>
<dbReference type="PROSITE" id="PS51186">
    <property type="entry name" value="GNAT"/>
    <property type="match status" value="2"/>
</dbReference>
<dbReference type="EMBL" id="CP054038">
    <property type="protein sequence ID" value="QKJ19716.1"/>
    <property type="molecule type" value="Genomic_DNA"/>
</dbReference>
<evidence type="ECO:0000313" key="3">
    <source>
        <dbReference type="Proteomes" id="UP000502498"/>
    </source>
</evidence>
<dbReference type="Gene3D" id="3.40.630.30">
    <property type="match status" value="1"/>
</dbReference>